<dbReference type="Proteomes" id="UP000075737">
    <property type="component" value="Unassembled WGS sequence"/>
</dbReference>
<keyword evidence="4" id="KW-0961">Cell wall biogenesis/degradation</keyword>
<dbReference type="InterPro" id="IPR002502">
    <property type="entry name" value="Amidase_domain"/>
</dbReference>
<evidence type="ECO:0000256" key="3">
    <source>
        <dbReference type="ARBA" id="ARBA00022801"/>
    </source>
</evidence>
<evidence type="ECO:0000259" key="5">
    <source>
        <dbReference type="SMART" id="SM00644"/>
    </source>
</evidence>
<dbReference type="AlphaFoldDB" id="A0A162MQS7"/>
<dbReference type="CDD" id="cd06583">
    <property type="entry name" value="PGRP"/>
    <property type="match status" value="1"/>
</dbReference>
<dbReference type="OrthoDB" id="9811296at2"/>
<dbReference type="STRING" id="520767.ATZ99_07830"/>
<feature type="domain" description="N-acetylmuramoyl-L-alanine amidase" evidence="5">
    <location>
        <begin position="1"/>
        <end position="163"/>
    </location>
</feature>
<proteinExistence type="predicted"/>
<dbReference type="EC" id="3.5.1.28" evidence="2"/>
<evidence type="ECO:0000313" key="7">
    <source>
        <dbReference type="Proteomes" id="UP000075737"/>
    </source>
</evidence>
<dbReference type="PANTHER" id="PTHR30417">
    <property type="entry name" value="N-ACETYLMURAMOYL-L-ALANINE AMIDASE AMID"/>
    <property type="match status" value="1"/>
</dbReference>
<evidence type="ECO:0000256" key="1">
    <source>
        <dbReference type="ARBA" id="ARBA00001561"/>
    </source>
</evidence>
<dbReference type="Gene3D" id="3.40.80.10">
    <property type="entry name" value="Peptidoglycan recognition protein-like"/>
    <property type="match status" value="1"/>
</dbReference>
<organism evidence="6 7">
    <name type="scientific">Thermovenabulum gondwanense</name>
    <dbReference type="NCBI Taxonomy" id="520767"/>
    <lineage>
        <taxon>Bacteria</taxon>
        <taxon>Bacillati</taxon>
        <taxon>Bacillota</taxon>
        <taxon>Clostridia</taxon>
        <taxon>Thermosediminibacterales</taxon>
        <taxon>Thermosediminibacteraceae</taxon>
        <taxon>Thermovenabulum</taxon>
    </lineage>
</organism>
<comment type="catalytic activity">
    <reaction evidence="1">
        <text>Hydrolyzes the link between N-acetylmuramoyl residues and L-amino acid residues in certain cell-wall glycopeptides.</text>
        <dbReference type="EC" id="3.5.1.28"/>
    </reaction>
</comment>
<name>A0A162MQS7_9FIRM</name>
<evidence type="ECO:0000256" key="4">
    <source>
        <dbReference type="ARBA" id="ARBA00023316"/>
    </source>
</evidence>
<evidence type="ECO:0000313" key="6">
    <source>
        <dbReference type="EMBL" id="KYO66966.1"/>
    </source>
</evidence>
<protein>
    <recommendedName>
        <fullName evidence="2">N-acetylmuramoyl-L-alanine amidase</fullName>
        <ecNumber evidence="2">3.5.1.28</ecNumber>
    </recommendedName>
</protein>
<dbReference type="GO" id="GO:0008745">
    <property type="term" value="F:N-acetylmuramoyl-L-alanine amidase activity"/>
    <property type="evidence" value="ECO:0007669"/>
    <property type="project" value="UniProtKB-EC"/>
</dbReference>
<dbReference type="RefSeq" id="WP_068747939.1">
    <property type="nucleotide sequence ID" value="NZ_LOHZ01000023.1"/>
</dbReference>
<dbReference type="GO" id="GO:0071555">
    <property type="term" value="P:cell wall organization"/>
    <property type="evidence" value="ECO:0007669"/>
    <property type="project" value="UniProtKB-KW"/>
</dbReference>
<gene>
    <name evidence="6" type="ORF">ATZ99_07830</name>
</gene>
<sequence length="174" mass="19093">MDRLYPRFIVLHHTAGSDMSALEINRIHAKRGFGVKITSPDYLVKEYIEKGYPATSDGGVIISIGYHYLIRADGKVEPGRPDFAPGAHCSAGEMNVRSIGIAVTGNFSSKDNPDGKKGHMKPTDAQIKALKELLIYLMDVYKIPKTGILRHKDVVGAATECPGDRFDFNIFSLA</sequence>
<keyword evidence="7" id="KW-1185">Reference proteome</keyword>
<dbReference type="GO" id="GO:0009253">
    <property type="term" value="P:peptidoglycan catabolic process"/>
    <property type="evidence" value="ECO:0007669"/>
    <property type="project" value="InterPro"/>
</dbReference>
<dbReference type="InterPro" id="IPR036505">
    <property type="entry name" value="Amidase/PGRP_sf"/>
</dbReference>
<accession>A0A162MQS7</accession>
<dbReference type="Pfam" id="PF01510">
    <property type="entry name" value="Amidase_2"/>
    <property type="match status" value="1"/>
</dbReference>
<dbReference type="InterPro" id="IPR051206">
    <property type="entry name" value="NAMLAA_amidase_2"/>
</dbReference>
<dbReference type="SMART" id="SM00644">
    <property type="entry name" value="Ami_2"/>
    <property type="match status" value="1"/>
</dbReference>
<dbReference type="EMBL" id="LOHZ01000023">
    <property type="protein sequence ID" value="KYO66966.1"/>
    <property type="molecule type" value="Genomic_DNA"/>
</dbReference>
<dbReference type="PANTHER" id="PTHR30417:SF1">
    <property type="entry name" value="N-ACETYLMURAMOYL-L-ALANINE AMIDASE AMID"/>
    <property type="match status" value="1"/>
</dbReference>
<comment type="caution">
    <text evidence="6">The sequence shown here is derived from an EMBL/GenBank/DDBJ whole genome shotgun (WGS) entry which is preliminary data.</text>
</comment>
<reference evidence="6 7" key="1">
    <citation type="submission" date="2015-12" db="EMBL/GenBank/DDBJ databases">
        <title>Draft genome of Thermovenabulum gondwanense isolated from a red thermophilic microbial mat colonisisng an outflow channel of a bore well.</title>
        <authorList>
            <person name="Patel B.K."/>
        </authorList>
    </citation>
    <scope>NUCLEOTIDE SEQUENCE [LARGE SCALE GENOMIC DNA]</scope>
    <source>
        <strain evidence="6 7">R270</strain>
    </source>
</reference>
<evidence type="ECO:0000256" key="2">
    <source>
        <dbReference type="ARBA" id="ARBA00011901"/>
    </source>
</evidence>
<dbReference type="GO" id="GO:0009254">
    <property type="term" value="P:peptidoglycan turnover"/>
    <property type="evidence" value="ECO:0007669"/>
    <property type="project" value="TreeGrafter"/>
</dbReference>
<keyword evidence="3" id="KW-0378">Hydrolase</keyword>
<dbReference type="SUPFAM" id="SSF55846">
    <property type="entry name" value="N-acetylmuramoyl-L-alanine amidase-like"/>
    <property type="match status" value="1"/>
</dbReference>